<gene>
    <name evidence="8" type="ORF">OCV63_07625</name>
</gene>
<dbReference type="Gene3D" id="3.30.70.120">
    <property type="match status" value="1"/>
</dbReference>
<evidence type="ECO:0000256" key="6">
    <source>
        <dbReference type="SAM" id="Phobius"/>
    </source>
</evidence>
<dbReference type="PANTHER" id="PTHR33545:SF5">
    <property type="entry name" value="UPF0750 MEMBRANE PROTEIN YITT"/>
    <property type="match status" value="1"/>
</dbReference>
<feature type="domain" description="DUF2179" evidence="7">
    <location>
        <begin position="244"/>
        <end position="298"/>
    </location>
</feature>
<dbReference type="Pfam" id="PF10035">
    <property type="entry name" value="DUF2179"/>
    <property type="match status" value="1"/>
</dbReference>
<protein>
    <submittedName>
        <fullName evidence="8">YitT family protein</fullName>
    </submittedName>
</protein>
<keyword evidence="9" id="KW-1185">Reference proteome</keyword>
<reference evidence="8 9" key="1">
    <citation type="journal article" date="2021" name="ISME Commun">
        <title>Automated analysis of genomic sequences facilitates high-throughput and comprehensive description of bacteria.</title>
        <authorList>
            <person name="Hitch T.C.A."/>
        </authorList>
    </citation>
    <scope>NUCLEOTIDE SEQUENCE [LARGE SCALE GENOMIC DNA]</scope>
    <source>
        <strain evidence="8 9">Sanger_04</strain>
    </source>
</reference>
<dbReference type="InterPro" id="IPR003740">
    <property type="entry name" value="YitT"/>
</dbReference>
<feature type="transmembrane region" description="Helical" evidence="6">
    <location>
        <begin position="178"/>
        <end position="206"/>
    </location>
</feature>
<dbReference type="EMBL" id="JAOQKC010000008">
    <property type="protein sequence ID" value="MCU6696767.1"/>
    <property type="molecule type" value="Genomic_DNA"/>
</dbReference>
<feature type="transmembrane region" description="Helical" evidence="6">
    <location>
        <begin position="76"/>
        <end position="93"/>
    </location>
</feature>
<evidence type="ECO:0000313" key="9">
    <source>
        <dbReference type="Proteomes" id="UP001652461"/>
    </source>
</evidence>
<feature type="transmembrane region" description="Helical" evidence="6">
    <location>
        <begin position="100"/>
        <end position="122"/>
    </location>
</feature>
<dbReference type="Pfam" id="PF02588">
    <property type="entry name" value="YitT_membrane"/>
    <property type="match status" value="1"/>
</dbReference>
<keyword evidence="4 6" id="KW-1133">Transmembrane helix</keyword>
<dbReference type="PIRSF" id="PIRSF006483">
    <property type="entry name" value="Membrane_protein_YitT"/>
    <property type="match status" value="1"/>
</dbReference>
<sequence length="304" mass="33233">MREKNRTGADAAVRAFEKSDISQILITIGGMLIYAIGINNFIVPAGLYSGGVMGISQILRTLLVQYAHLNFGGTDIAGIISLILNLPLFVLAYMSVGRHFFWRTVICVVSQSLFLTLIPIPASPIVEDTITATLIGGIIVGAGIGISLQSGGCSGGIDILGMYFTKKYNGFSVGKLNLLINLVIYGSCALLFDIKVVIYCIIYAAVNTLMVDKTHTQNIRTAVIIITKEDPEKLKHYIMDELARGVTHWDATAGYTDDRSHILFTVMSKHELSILKQEMKYIDPKAFIVSKDNVGIDGRFAKHL</sequence>
<keyword evidence="3 6" id="KW-0812">Transmembrane</keyword>
<proteinExistence type="predicted"/>
<keyword evidence="5 6" id="KW-0472">Membrane</keyword>
<comment type="caution">
    <text evidence="8">The sequence shown here is derived from an EMBL/GenBank/DDBJ whole genome shotgun (WGS) entry which is preliminary data.</text>
</comment>
<organism evidence="8 9">
    <name type="scientific">Laedolimicola ammoniilytica</name>
    <dbReference type="NCBI Taxonomy" id="2981771"/>
    <lineage>
        <taxon>Bacteria</taxon>
        <taxon>Bacillati</taxon>
        <taxon>Bacillota</taxon>
        <taxon>Clostridia</taxon>
        <taxon>Lachnospirales</taxon>
        <taxon>Lachnospiraceae</taxon>
        <taxon>Laedolimicola</taxon>
    </lineage>
</organism>
<evidence type="ECO:0000256" key="3">
    <source>
        <dbReference type="ARBA" id="ARBA00022692"/>
    </source>
</evidence>
<evidence type="ECO:0000313" key="8">
    <source>
        <dbReference type="EMBL" id="MCU6696767.1"/>
    </source>
</evidence>
<name>A0ABT2RWR5_9FIRM</name>
<dbReference type="Proteomes" id="UP001652461">
    <property type="component" value="Unassembled WGS sequence"/>
</dbReference>
<evidence type="ECO:0000256" key="4">
    <source>
        <dbReference type="ARBA" id="ARBA00022989"/>
    </source>
</evidence>
<accession>A0ABT2RWR5</accession>
<dbReference type="InterPro" id="IPR019264">
    <property type="entry name" value="DUF2179"/>
</dbReference>
<evidence type="ECO:0000259" key="7">
    <source>
        <dbReference type="Pfam" id="PF10035"/>
    </source>
</evidence>
<feature type="transmembrane region" description="Helical" evidence="6">
    <location>
        <begin position="134"/>
        <end position="157"/>
    </location>
</feature>
<dbReference type="PANTHER" id="PTHR33545">
    <property type="entry name" value="UPF0750 MEMBRANE PROTEIN YITT-RELATED"/>
    <property type="match status" value="1"/>
</dbReference>
<keyword evidence="2" id="KW-1003">Cell membrane</keyword>
<dbReference type="RefSeq" id="WP_158363255.1">
    <property type="nucleotide sequence ID" value="NZ_JAOQKC010000008.1"/>
</dbReference>
<dbReference type="CDD" id="cd16380">
    <property type="entry name" value="YitT_C"/>
    <property type="match status" value="1"/>
</dbReference>
<dbReference type="InterPro" id="IPR015867">
    <property type="entry name" value="N-reg_PII/ATP_PRibTrfase_C"/>
</dbReference>
<evidence type="ECO:0000256" key="1">
    <source>
        <dbReference type="ARBA" id="ARBA00004651"/>
    </source>
</evidence>
<dbReference type="InterPro" id="IPR051461">
    <property type="entry name" value="UPF0750_membrane"/>
</dbReference>
<comment type="subcellular location">
    <subcellularLocation>
        <location evidence="1">Cell membrane</location>
        <topology evidence="1">Multi-pass membrane protein</topology>
    </subcellularLocation>
</comment>
<feature type="transmembrane region" description="Helical" evidence="6">
    <location>
        <begin position="21"/>
        <end position="43"/>
    </location>
</feature>
<evidence type="ECO:0000256" key="2">
    <source>
        <dbReference type="ARBA" id="ARBA00022475"/>
    </source>
</evidence>
<evidence type="ECO:0000256" key="5">
    <source>
        <dbReference type="ARBA" id="ARBA00023136"/>
    </source>
</evidence>